<evidence type="ECO:0000313" key="2">
    <source>
        <dbReference type="EMBL" id="PLW69453.1"/>
    </source>
</evidence>
<dbReference type="EMBL" id="PKUS01000007">
    <property type="protein sequence ID" value="PLW69453.1"/>
    <property type="molecule type" value="Genomic_DNA"/>
</dbReference>
<keyword evidence="3" id="KW-1185">Reference proteome</keyword>
<evidence type="ECO:0000313" key="3">
    <source>
        <dbReference type="Proteomes" id="UP000235005"/>
    </source>
</evidence>
<dbReference type="RefSeq" id="WP_101517778.1">
    <property type="nucleotide sequence ID" value="NZ_PKUS01000007.1"/>
</dbReference>
<dbReference type="OrthoDB" id="9989267at2"/>
<dbReference type="Proteomes" id="UP000235005">
    <property type="component" value="Unassembled WGS sequence"/>
</dbReference>
<dbReference type="AlphaFoldDB" id="A0A2N5X4P9"/>
<organism evidence="2 3">
    <name type="scientific">Pseudohalioglobus lutimaris</name>
    <dbReference type="NCBI Taxonomy" id="1737061"/>
    <lineage>
        <taxon>Bacteria</taxon>
        <taxon>Pseudomonadati</taxon>
        <taxon>Pseudomonadota</taxon>
        <taxon>Gammaproteobacteria</taxon>
        <taxon>Cellvibrionales</taxon>
        <taxon>Halieaceae</taxon>
        <taxon>Pseudohalioglobus</taxon>
    </lineage>
</organism>
<name>A0A2N5X4P9_9GAMM</name>
<accession>A0A2N5X4P9</accession>
<reference evidence="2 3" key="1">
    <citation type="submission" date="2018-01" db="EMBL/GenBank/DDBJ databases">
        <title>The draft genome sequence of Halioglobus lutimaris HF004.</title>
        <authorList>
            <person name="Du Z.-J."/>
            <person name="Shi M.-J."/>
        </authorList>
    </citation>
    <scope>NUCLEOTIDE SEQUENCE [LARGE SCALE GENOMIC DNA]</scope>
    <source>
        <strain evidence="2 3">HF004</strain>
    </source>
</reference>
<comment type="caution">
    <text evidence="2">The sequence shown here is derived from an EMBL/GenBank/DDBJ whole genome shotgun (WGS) entry which is preliminary data.</text>
</comment>
<gene>
    <name evidence="2" type="ORF">C0039_07965</name>
</gene>
<evidence type="ECO:0000256" key="1">
    <source>
        <dbReference type="SAM" id="MobiDB-lite"/>
    </source>
</evidence>
<feature type="region of interest" description="Disordered" evidence="1">
    <location>
        <begin position="103"/>
        <end position="127"/>
    </location>
</feature>
<sequence>MSEYNLTERERQARANADRLNAILSQSSISEGSRAAEIRAREQAAARLQAQRTAADQAEFDAALAMKYGGGPFRGASMEAQTLNALWKQAEAQGMSREQFQAEIAQQRAQRPTSVSTPQGTYTNPGLDLSFMGVTPKGSTPEGFTPKNPTEGAKRGQYTVGTMEALDAQAPDYTPGPVESLANEYLPDSLKGFMQSGEYREANATADEWARTLVFLRSGATARQEEVDAAKQNYWPQPGDDDADVTRKKRLRTEAMLSARKAYIDKQQVPEGVDFIFNAATGKLEPVK</sequence>
<protein>
    <submittedName>
        <fullName evidence="2">Uncharacterized protein</fullName>
    </submittedName>
</protein>
<proteinExistence type="predicted"/>
<feature type="compositionally biased region" description="Polar residues" evidence="1">
    <location>
        <begin position="107"/>
        <end position="124"/>
    </location>
</feature>